<feature type="signal peptide" evidence="1">
    <location>
        <begin position="1"/>
        <end position="17"/>
    </location>
</feature>
<protein>
    <submittedName>
        <fullName evidence="2">CLUMA_CG019714, isoform A</fullName>
    </submittedName>
</protein>
<accession>A0A1J1J2P3</accession>
<reference evidence="2 3" key="1">
    <citation type="submission" date="2015-04" db="EMBL/GenBank/DDBJ databases">
        <authorList>
            <person name="Syromyatnikov M.Y."/>
            <person name="Popov V.N."/>
        </authorList>
    </citation>
    <scope>NUCLEOTIDE SEQUENCE [LARGE SCALE GENOMIC DNA]</scope>
</reference>
<evidence type="ECO:0000313" key="2">
    <source>
        <dbReference type="EMBL" id="CRL06631.1"/>
    </source>
</evidence>
<evidence type="ECO:0000313" key="3">
    <source>
        <dbReference type="Proteomes" id="UP000183832"/>
    </source>
</evidence>
<keyword evidence="3" id="KW-1185">Reference proteome</keyword>
<proteinExistence type="predicted"/>
<dbReference type="EMBL" id="CVRI01000067">
    <property type="protein sequence ID" value="CRL06631.1"/>
    <property type="molecule type" value="Genomic_DNA"/>
</dbReference>
<name>A0A1J1J2P3_9DIPT</name>
<organism evidence="2 3">
    <name type="scientific">Clunio marinus</name>
    <dbReference type="NCBI Taxonomy" id="568069"/>
    <lineage>
        <taxon>Eukaryota</taxon>
        <taxon>Metazoa</taxon>
        <taxon>Ecdysozoa</taxon>
        <taxon>Arthropoda</taxon>
        <taxon>Hexapoda</taxon>
        <taxon>Insecta</taxon>
        <taxon>Pterygota</taxon>
        <taxon>Neoptera</taxon>
        <taxon>Endopterygota</taxon>
        <taxon>Diptera</taxon>
        <taxon>Nematocera</taxon>
        <taxon>Chironomoidea</taxon>
        <taxon>Chironomidae</taxon>
        <taxon>Clunio</taxon>
    </lineage>
</organism>
<evidence type="ECO:0000256" key="1">
    <source>
        <dbReference type="SAM" id="SignalP"/>
    </source>
</evidence>
<gene>
    <name evidence="2" type="ORF">CLUMA_CG019714</name>
</gene>
<feature type="chain" id="PRO_5012701255" evidence="1">
    <location>
        <begin position="18"/>
        <end position="85"/>
    </location>
</feature>
<dbReference type="Proteomes" id="UP000183832">
    <property type="component" value="Unassembled WGS sequence"/>
</dbReference>
<dbReference type="AlphaFoldDB" id="A0A1J1J2P3"/>
<sequence length="85" mass="9195">MLRLLVVLTVIFAFAESGGDSVGDRMLGNEMNVNNPPKATFQSAIVDSGVADVTSPPDSALQSDLPSQLNDRKIKVRKIIKKRVL</sequence>
<keyword evidence="1" id="KW-0732">Signal</keyword>